<dbReference type="FunCoup" id="K1WTP6">
    <property type="interactions" value="19"/>
</dbReference>
<feature type="transmembrane region" description="Helical" evidence="5">
    <location>
        <begin position="406"/>
        <end position="430"/>
    </location>
</feature>
<feature type="transmembrane region" description="Helical" evidence="5">
    <location>
        <begin position="158"/>
        <end position="179"/>
    </location>
</feature>
<comment type="caution">
    <text evidence="6">The sequence shown here is derived from an EMBL/GenBank/DDBJ whole genome shotgun (WGS) entry which is preliminary data.</text>
</comment>
<feature type="transmembrane region" description="Helical" evidence="5">
    <location>
        <begin position="545"/>
        <end position="565"/>
    </location>
</feature>
<dbReference type="STRING" id="1220162.K1WTP6"/>
<dbReference type="PANTHER" id="PTHR23502:SF30">
    <property type="entry name" value="TRANSPORTER, PUTATIVE (AFU_ORTHOLOGUE AFUA_8G04702)-RELATED"/>
    <property type="match status" value="1"/>
</dbReference>
<reference evidence="6 7" key="1">
    <citation type="journal article" date="2012" name="Eukaryot. Cell">
        <title>Genome sequence of the Trichosporon asahii environmental strain CBS 8904.</title>
        <authorList>
            <person name="Yang R.Y."/>
            <person name="Li H.T."/>
            <person name="Zhu H."/>
            <person name="Zhou G.P."/>
            <person name="Wang M."/>
            <person name="Wang L."/>
        </authorList>
    </citation>
    <scope>NUCLEOTIDE SEQUENCE [LARGE SCALE GENOMIC DNA]</scope>
    <source>
        <strain evidence="6 7">CBS 8904</strain>
    </source>
</reference>
<dbReference type="SUPFAM" id="SSF103473">
    <property type="entry name" value="MFS general substrate transporter"/>
    <property type="match status" value="1"/>
</dbReference>
<feature type="transmembrane region" description="Helical" evidence="5">
    <location>
        <begin position="365"/>
        <end position="386"/>
    </location>
</feature>
<evidence type="ECO:0000313" key="7">
    <source>
        <dbReference type="Proteomes" id="UP000006757"/>
    </source>
</evidence>
<dbReference type="Pfam" id="PF07690">
    <property type="entry name" value="MFS_1"/>
    <property type="match status" value="1"/>
</dbReference>
<feature type="transmembrane region" description="Helical" evidence="5">
    <location>
        <begin position="129"/>
        <end position="146"/>
    </location>
</feature>
<keyword evidence="7" id="KW-1185">Reference proteome</keyword>
<dbReference type="PANTHER" id="PTHR23502">
    <property type="entry name" value="MAJOR FACILITATOR SUPERFAMILY"/>
    <property type="match status" value="1"/>
</dbReference>
<feature type="transmembrane region" description="Helical" evidence="5">
    <location>
        <begin position="105"/>
        <end position="122"/>
    </location>
</feature>
<dbReference type="InParanoid" id="K1WTP6"/>
<dbReference type="GO" id="GO:0005886">
    <property type="term" value="C:plasma membrane"/>
    <property type="evidence" value="ECO:0007669"/>
    <property type="project" value="TreeGrafter"/>
</dbReference>
<evidence type="ECO:0000256" key="4">
    <source>
        <dbReference type="ARBA" id="ARBA00023136"/>
    </source>
</evidence>
<dbReference type="eggNOG" id="KOG0255">
    <property type="taxonomic scope" value="Eukaryota"/>
</dbReference>
<dbReference type="AlphaFoldDB" id="K1WTP6"/>
<evidence type="ECO:0000256" key="3">
    <source>
        <dbReference type="ARBA" id="ARBA00022989"/>
    </source>
</evidence>
<sequence>MATAHHTDPQNLPIPGTIVLVDVDGGLAAEQHAEAASDIILSPVPSNDVNDPLRWTHRRKMLQVAMLVIYTLATGMATASLYSVLTPISESTGIPVSTLNAGTGYMFLLLGWGALITQPLALTFGKRPVYLITGLCHLATVFWMIWIKTESQWLANKVLQGFFAAPIESLVEISFADVFYAHERGFYIGLYGMALFTSNFIAPIWAGFVNDALGYKWVFWVSAIELAVGLVILFLFLEEVSKEIGIGESCEAIVPGGPSFTRGSHESFAGKALTIQTNFDRGTTELAEKHTVDRDSTQTDVEIIGEGKSVTSAGKVEEKWSENVSIPVYQHLYGTPYTWPQRLRLFRRRWLSYKTMFTMMYRPLLLLRFPVVVWSGFIYGAALVWFNVLNATSSMIFTGTYNFSASMVGLTYFGPTIGAILAWVWSGWVSDKFSIFFARRNKGVREPEERLWLLTMNTIVLPAGLILWGVGAAHHVHWFGLVVGFMLIAFTSATGGAFAISYALDSYKDLGGEVMVTVMIIRNSLSFAIGYGITPWLTMGYQNTFITAAMVGMAIYASFLMVVKYGKAWRSKSRKAYWGYVQTSVMAGH</sequence>
<feature type="transmembrane region" description="Helical" evidence="5">
    <location>
        <begin position="514"/>
        <end position="533"/>
    </location>
</feature>
<feature type="transmembrane region" description="Helical" evidence="5">
    <location>
        <begin position="476"/>
        <end position="502"/>
    </location>
</feature>
<dbReference type="Gene3D" id="1.20.1250.20">
    <property type="entry name" value="MFS general substrate transporter like domains"/>
    <property type="match status" value="1"/>
</dbReference>
<dbReference type="InterPro" id="IPR036259">
    <property type="entry name" value="MFS_trans_sf"/>
</dbReference>
<dbReference type="OMA" id="YWCAIFL"/>
<protein>
    <recommendedName>
        <fullName evidence="8">Major facilitator superfamily (MFS) profile domain-containing protein</fullName>
    </recommendedName>
</protein>
<evidence type="ECO:0000256" key="1">
    <source>
        <dbReference type="ARBA" id="ARBA00004141"/>
    </source>
</evidence>
<dbReference type="GO" id="GO:0022857">
    <property type="term" value="F:transmembrane transporter activity"/>
    <property type="evidence" value="ECO:0007669"/>
    <property type="project" value="InterPro"/>
</dbReference>
<dbReference type="EMBL" id="AMBO01000229">
    <property type="protein sequence ID" value="EKD04259.1"/>
    <property type="molecule type" value="Genomic_DNA"/>
</dbReference>
<dbReference type="HOGENOM" id="CLU_008455_13_3_1"/>
<organism evidence="6 7">
    <name type="scientific">Trichosporon asahii var. asahii (strain CBS 8904)</name>
    <name type="common">Yeast</name>
    <dbReference type="NCBI Taxonomy" id="1220162"/>
    <lineage>
        <taxon>Eukaryota</taxon>
        <taxon>Fungi</taxon>
        <taxon>Dikarya</taxon>
        <taxon>Basidiomycota</taxon>
        <taxon>Agaricomycotina</taxon>
        <taxon>Tremellomycetes</taxon>
        <taxon>Trichosporonales</taxon>
        <taxon>Trichosporonaceae</taxon>
        <taxon>Trichosporon</taxon>
    </lineage>
</organism>
<keyword evidence="3 5" id="KW-1133">Transmembrane helix</keyword>
<evidence type="ECO:0000256" key="5">
    <source>
        <dbReference type="SAM" id="Phobius"/>
    </source>
</evidence>
<dbReference type="Proteomes" id="UP000006757">
    <property type="component" value="Unassembled WGS sequence"/>
</dbReference>
<feature type="transmembrane region" description="Helical" evidence="5">
    <location>
        <begin position="217"/>
        <end position="237"/>
    </location>
</feature>
<name>K1WTP6_TRIAC</name>
<feature type="transmembrane region" description="Helical" evidence="5">
    <location>
        <begin position="186"/>
        <end position="205"/>
    </location>
</feature>
<evidence type="ECO:0000256" key="2">
    <source>
        <dbReference type="ARBA" id="ARBA00022692"/>
    </source>
</evidence>
<feature type="transmembrane region" description="Helical" evidence="5">
    <location>
        <begin position="64"/>
        <end position="85"/>
    </location>
</feature>
<comment type="subcellular location">
    <subcellularLocation>
        <location evidence="1">Membrane</location>
        <topology evidence="1">Multi-pass membrane protein</topology>
    </subcellularLocation>
</comment>
<feature type="transmembrane region" description="Helical" evidence="5">
    <location>
        <begin position="451"/>
        <end position="470"/>
    </location>
</feature>
<dbReference type="InterPro" id="IPR011701">
    <property type="entry name" value="MFS"/>
</dbReference>
<evidence type="ECO:0000313" key="6">
    <source>
        <dbReference type="EMBL" id="EKD04259.1"/>
    </source>
</evidence>
<keyword evidence="4 5" id="KW-0472">Membrane</keyword>
<keyword evidence="2 5" id="KW-0812">Transmembrane</keyword>
<dbReference type="OrthoDB" id="5215911at2759"/>
<evidence type="ECO:0008006" key="8">
    <source>
        <dbReference type="Google" id="ProtNLM"/>
    </source>
</evidence>
<accession>K1WTP6</accession>
<gene>
    <name evidence="6" type="ORF">A1Q2_01478</name>
</gene>
<proteinExistence type="predicted"/>